<feature type="binding site" evidence="6">
    <location>
        <position position="7"/>
    </location>
    <ligand>
        <name>Mg(2+)</name>
        <dbReference type="ChEBI" id="CHEBI:18420"/>
        <label>1</label>
    </ligand>
</feature>
<keyword evidence="6" id="KW-0464">Manganese</keyword>
<gene>
    <name evidence="9" type="ORF">A2210_00095</name>
</gene>
<feature type="domain" description="Endonuclease/exonuclease/phosphatase" evidence="8">
    <location>
        <begin position="4"/>
        <end position="241"/>
    </location>
</feature>
<feature type="binding site" evidence="6">
    <location>
        <position position="146"/>
    </location>
    <ligand>
        <name>Mg(2+)</name>
        <dbReference type="ChEBI" id="CHEBI:18420"/>
        <label>1</label>
    </ligand>
</feature>
<keyword evidence="4 6" id="KW-0460">Magnesium</keyword>
<comment type="caution">
    <text evidence="9">The sequence shown here is derived from an EMBL/GenBank/DDBJ whole genome shotgun (WGS) entry which is preliminary data.</text>
</comment>
<reference evidence="9 10" key="1">
    <citation type="journal article" date="2016" name="Nat. Commun.">
        <title>Thousands of microbial genomes shed light on interconnected biogeochemical processes in an aquifer system.</title>
        <authorList>
            <person name="Anantharaman K."/>
            <person name="Brown C.T."/>
            <person name="Hug L.A."/>
            <person name="Sharon I."/>
            <person name="Castelle C.J."/>
            <person name="Probst A.J."/>
            <person name="Thomas B.C."/>
            <person name="Singh A."/>
            <person name="Wilkins M.J."/>
            <person name="Karaoz U."/>
            <person name="Brodie E.L."/>
            <person name="Williams K.H."/>
            <person name="Hubbard S.S."/>
            <person name="Banfield J.F."/>
        </authorList>
    </citation>
    <scope>NUCLEOTIDE SEQUENCE [LARGE SCALE GENOMIC DNA]</scope>
</reference>
<feature type="binding site" evidence="6">
    <location>
        <position position="144"/>
    </location>
    <ligand>
        <name>Mg(2+)</name>
        <dbReference type="ChEBI" id="CHEBI:18420"/>
        <label>1</label>
    </ligand>
</feature>
<feature type="binding site" evidence="6">
    <location>
        <position position="240"/>
    </location>
    <ligand>
        <name>Mg(2+)</name>
        <dbReference type="ChEBI" id="CHEBI:18420"/>
        <label>1</label>
    </ligand>
</feature>
<proteinExistence type="inferred from homology"/>
<dbReference type="EMBL" id="MGHS01000015">
    <property type="protein sequence ID" value="OGM76915.1"/>
    <property type="molecule type" value="Genomic_DNA"/>
</dbReference>
<evidence type="ECO:0000256" key="2">
    <source>
        <dbReference type="ARBA" id="ARBA00022723"/>
    </source>
</evidence>
<dbReference type="NCBIfam" id="TIGR00633">
    <property type="entry name" value="xth"/>
    <property type="match status" value="1"/>
</dbReference>
<dbReference type="Pfam" id="PF03372">
    <property type="entry name" value="Exo_endo_phos"/>
    <property type="match status" value="1"/>
</dbReference>
<dbReference type="PROSITE" id="PS51435">
    <property type="entry name" value="AP_NUCLEASE_F1_4"/>
    <property type="match status" value="1"/>
</dbReference>
<dbReference type="AlphaFoldDB" id="A0A1F8CMW9"/>
<dbReference type="InterPro" id="IPR036691">
    <property type="entry name" value="Endo/exonu/phosph_ase_sf"/>
</dbReference>
<dbReference type="GO" id="GO:0046872">
    <property type="term" value="F:metal ion binding"/>
    <property type="evidence" value="ECO:0007669"/>
    <property type="project" value="UniProtKB-KW"/>
</dbReference>
<feature type="binding site" evidence="6">
    <location>
        <position position="241"/>
    </location>
    <ligand>
        <name>Mg(2+)</name>
        <dbReference type="ChEBI" id="CHEBI:18420"/>
        <label>1</label>
    </ligand>
</feature>
<dbReference type="GO" id="GO:0008081">
    <property type="term" value="F:phosphoric diester hydrolase activity"/>
    <property type="evidence" value="ECO:0007669"/>
    <property type="project" value="TreeGrafter"/>
</dbReference>
<sequence>MRILSWNVNGLRAAERNGFLKRLEEINADIVCLQEVKTYPEQLSDQLRNPLNYYPLFNPAKKKGYAGVAIYSKLKPLKIEDKIGLGKFDGEGRSLKVKFSNFILLNVYMPHGGRKKENMGYKLTAYSHLLASLRHHGEVVVAGDFNIAHHEIDLARPNQNHKNTMFTTKERSKIDDLVNLGFEDSFRLFNQKPGYYSWFPYGFDARERNLGWRIDYAFVSKDLRSKMKTSSILKDVTGSDHCPVLLEIEF</sequence>
<evidence type="ECO:0000256" key="7">
    <source>
        <dbReference type="PIRSR" id="PIRSR604808-3"/>
    </source>
</evidence>
<dbReference type="NCBIfam" id="TIGR00195">
    <property type="entry name" value="exoDNase_III"/>
    <property type="match status" value="1"/>
</dbReference>
<name>A0A1F8CMW9_9BACT</name>
<comment type="cofactor">
    <cofactor evidence="6">
        <name>Mg(2+)</name>
        <dbReference type="ChEBI" id="CHEBI:18420"/>
    </cofactor>
    <cofactor evidence="6">
        <name>Mn(2+)</name>
        <dbReference type="ChEBI" id="CHEBI:29035"/>
    </cofactor>
    <text evidence="6">Probably binds two magnesium or manganese ions per subunit.</text>
</comment>
<dbReference type="InterPro" id="IPR005135">
    <property type="entry name" value="Endo/exonuclease/phosphatase"/>
</dbReference>
<dbReference type="GO" id="GO:0003677">
    <property type="term" value="F:DNA binding"/>
    <property type="evidence" value="ECO:0007669"/>
    <property type="project" value="InterPro"/>
</dbReference>
<evidence type="ECO:0000313" key="9">
    <source>
        <dbReference type="EMBL" id="OGM76915.1"/>
    </source>
</evidence>
<dbReference type="InterPro" id="IPR020847">
    <property type="entry name" value="AP_endonuclease_F1_BS"/>
</dbReference>
<evidence type="ECO:0000313" key="10">
    <source>
        <dbReference type="Proteomes" id="UP000177855"/>
    </source>
</evidence>
<dbReference type="Proteomes" id="UP000177855">
    <property type="component" value="Unassembled WGS sequence"/>
</dbReference>
<keyword evidence="2 6" id="KW-0479">Metal-binding</keyword>
<dbReference type="SUPFAM" id="SSF56219">
    <property type="entry name" value="DNase I-like"/>
    <property type="match status" value="1"/>
</dbReference>
<dbReference type="Gene3D" id="3.60.10.10">
    <property type="entry name" value="Endonuclease/exonuclease/phosphatase"/>
    <property type="match status" value="1"/>
</dbReference>
<feature type="site" description="Interaction with DNA substrate" evidence="7">
    <location>
        <position position="241"/>
    </location>
</feature>
<feature type="binding site" evidence="6">
    <location>
        <position position="35"/>
    </location>
    <ligand>
        <name>Mg(2+)</name>
        <dbReference type="ChEBI" id="CHEBI:18420"/>
        <label>1</label>
    </ligand>
</feature>
<feature type="site" description="Transition state stabilizer" evidence="7">
    <location>
        <position position="146"/>
    </location>
</feature>
<feature type="active site" description="Proton donor/acceptor" evidence="5">
    <location>
        <position position="144"/>
    </location>
</feature>
<dbReference type="GO" id="GO:0006284">
    <property type="term" value="P:base-excision repair"/>
    <property type="evidence" value="ECO:0007669"/>
    <property type="project" value="TreeGrafter"/>
</dbReference>
<keyword evidence="3" id="KW-0378">Hydrolase</keyword>
<protein>
    <submittedName>
        <fullName evidence="9">Exodeoxyribonuclease III</fullName>
    </submittedName>
</protein>
<dbReference type="STRING" id="1802532.A2210_00095"/>
<feature type="active site" description="Proton acceptor" evidence="5">
    <location>
        <position position="241"/>
    </location>
</feature>
<dbReference type="PANTHER" id="PTHR22748">
    <property type="entry name" value="AP ENDONUCLEASE"/>
    <property type="match status" value="1"/>
</dbReference>
<dbReference type="InterPro" id="IPR004808">
    <property type="entry name" value="AP_endonuc_1"/>
</dbReference>
<evidence type="ECO:0000256" key="3">
    <source>
        <dbReference type="ARBA" id="ARBA00022801"/>
    </source>
</evidence>
<dbReference type="PANTHER" id="PTHR22748:SF6">
    <property type="entry name" value="DNA-(APURINIC OR APYRIMIDINIC SITE) ENDONUCLEASE"/>
    <property type="match status" value="1"/>
</dbReference>
<comment type="similarity">
    <text evidence="1">Belongs to the DNA repair enzymes AP/ExoA family.</text>
</comment>
<evidence type="ECO:0000256" key="1">
    <source>
        <dbReference type="ARBA" id="ARBA00007092"/>
    </source>
</evidence>
<dbReference type="GO" id="GO:0003906">
    <property type="term" value="F:DNA-(apurinic or apyrimidinic site) endonuclease activity"/>
    <property type="evidence" value="ECO:0007669"/>
    <property type="project" value="TreeGrafter"/>
</dbReference>
<feature type="active site" evidence="5">
    <location>
        <position position="108"/>
    </location>
</feature>
<evidence type="ECO:0000256" key="4">
    <source>
        <dbReference type="ARBA" id="ARBA00022842"/>
    </source>
</evidence>
<evidence type="ECO:0000259" key="8">
    <source>
        <dbReference type="Pfam" id="PF03372"/>
    </source>
</evidence>
<evidence type="ECO:0000256" key="6">
    <source>
        <dbReference type="PIRSR" id="PIRSR604808-2"/>
    </source>
</evidence>
<accession>A0A1F8CMW9</accession>
<dbReference type="PROSITE" id="PS00726">
    <property type="entry name" value="AP_NUCLEASE_F1_1"/>
    <property type="match status" value="1"/>
</dbReference>
<evidence type="ECO:0000256" key="5">
    <source>
        <dbReference type="PIRSR" id="PIRSR604808-1"/>
    </source>
</evidence>
<feature type="site" description="Important for catalytic activity" evidence="7">
    <location>
        <position position="215"/>
    </location>
</feature>
<organism evidence="9 10">
    <name type="scientific">Candidatus Woesebacteria bacterium RIFOXYA1_FULL_40_18</name>
    <dbReference type="NCBI Taxonomy" id="1802532"/>
    <lineage>
        <taxon>Bacteria</taxon>
        <taxon>Candidatus Woeseibacteriota</taxon>
    </lineage>
</organism>
<dbReference type="GO" id="GO:0008311">
    <property type="term" value="F:double-stranded DNA 3'-5' DNA exonuclease activity"/>
    <property type="evidence" value="ECO:0007669"/>
    <property type="project" value="TreeGrafter"/>
</dbReference>